<dbReference type="EMBL" id="JAWRVE010000188">
    <property type="protein sequence ID" value="KAL1850384.1"/>
    <property type="molecule type" value="Genomic_DNA"/>
</dbReference>
<accession>A0ABR3W133</accession>
<dbReference type="PANTHER" id="PTHR13379:SF0">
    <property type="entry name" value="UPF0415 PROTEIN C7ORF25"/>
    <property type="match status" value="1"/>
</dbReference>
<organism evidence="2 3">
    <name type="scientific">Diaporthe australafricana</name>
    <dbReference type="NCBI Taxonomy" id="127596"/>
    <lineage>
        <taxon>Eukaryota</taxon>
        <taxon>Fungi</taxon>
        <taxon>Dikarya</taxon>
        <taxon>Ascomycota</taxon>
        <taxon>Pezizomycotina</taxon>
        <taxon>Sordariomycetes</taxon>
        <taxon>Sordariomycetidae</taxon>
        <taxon>Diaporthales</taxon>
        <taxon>Diaporthaceae</taxon>
        <taxon>Diaporthe</taxon>
    </lineage>
</organism>
<dbReference type="PANTHER" id="PTHR13379">
    <property type="entry name" value="UNCHARACTERIZED DUF1308"/>
    <property type="match status" value="1"/>
</dbReference>
<feature type="compositionally biased region" description="Basic residues" evidence="1">
    <location>
        <begin position="579"/>
        <end position="588"/>
    </location>
</feature>
<sequence length="603" mass="67127">MASDMDHVARLGQSTLDSIRVLIEELDALGAAYKRKLATATKLERRELADPLPGIHEFVTAVKGSRNSVQRILRARDDIQSSGADDQSREERDKKDIAVIHGCGLNSHQEQWSAIKRTHGLMAFRRRFSGNSANLGTTIDAVVENGTEWVKVSVVTEKKLIYQMAQEGWNPEDSTDEDSDASDSEDTGIGIVKTTSQLVKAARSNRCNTRIPRVRLVLPNLTEGRIEAIDKLLNRVRCLGVSKKQEGNVEILVDCANSTFLGTPIPPLDTAFANMFRDTNLDRLTHTVNLELTILLSLASDIAHGEIEPKEWYSMQTMSHIEDEAHAPGVRLQIVYSALRGRRLECTCEVAREFCNIVDDLGTETTKARAAIMFGWKDVQEGFQILQSSHSRLSNGSGGDALTFGDRSNAPGPTNQMEQWQRLSIFPVPDDLQFPVRIIGEDVFDHNDYASLIEAGKLPPAASKVWEKLDRPYNRSCHLWGWMQDITTVSANSLNTRLVDATVDRERTSALEVGPRMYLTALAISLNTARPCPTDKWNEIKDAKHERKEARTKEAKSMKAAGIWGPSMGTPVKWDQKQLRKQNTRRHKGAVDSSNGSQLSSSD</sequence>
<dbReference type="Proteomes" id="UP001583177">
    <property type="component" value="Unassembled WGS sequence"/>
</dbReference>
<reference evidence="2 3" key="1">
    <citation type="journal article" date="2024" name="IMA Fungus">
        <title>IMA Genome - F19 : A genome assembly and annotation guide to empower mycologists, including annotated draft genome sequences of Ceratocystis pirilliformis, Diaporthe australafricana, Fusarium ophioides, Paecilomyces lecythidis, and Sporothrix stenoceras.</title>
        <authorList>
            <person name="Aylward J."/>
            <person name="Wilson A.M."/>
            <person name="Visagie C.M."/>
            <person name="Spraker J."/>
            <person name="Barnes I."/>
            <person name="Buitendag C."/>
            <person name="Ceriani C."/>
            <person name="Del Mar Angel L."/>
            <person name="du Plessis D."/>
            <person name="Fuchs T."/>
            <person name="Gasser K."/>
            <person name="Kramer D."/>
            <person name="Li W."/>
            <person name="Munsamy K."/>
            <person name="Piso A."/>
            <person name="Price J.L."/>
            <person name="Sonnekus B."/>
            <person name="Thomas C."/>
            <person name="van der Nest A."/>
            <person name="van Dijk A."/>
            <person name="van Heerden A."/>
            <person name="van Vuuren N."/>
            <person name="Yilmaz N."/>
            <person name="Duong T.A."/>
            <person name="van der Merwe N.A."/>
            <person name="Wingfield M.J."/>
            <person name="Wingfield B.D."/>
        </authorList>
    </citation>
    <scope>NUCLEOTIDE SEQUENCE [LARGE SCALE GENOMIC DNA]</scope>
    <source>
        <strain evidence="2 3">CMW 18300</strain>
    </source>
</reference>
<evidence type="ECO:0000313" key="2">
    <source>
        <dbReference type="EMBL" id="KAL1850384.1"/>
    </source>
</evidence>
<evidence type="ECO:0000313" key="3">
    <source>
        <dbReference type="Proteomes" id="UP001583177"/>
    </source>
</evidence>
<feature type="compositionally biased region" description="Basic and acidic residues" evidence="1">
    <location>
        <begin position="544"/>
        <end position="557"/>
    </location>
</feature>
<keyword evidence="3" id="KW-1185">Reference proteome</keyword>
<protein>
    <recommendedName>
        <fullName evidence="4">DUF1308 domain-containing protein</fullName>
    </recommendedName>
</protein>
<evidence type="ECO:0008006" key="4">
    <source>
        <dbReference type="Google" id="ProtNLM"/>
    </source>
</evidence>
<proteinExistence type="predicted"/>
<feature type="compositionally biased region" description="Low complexity" evidence="1">
    <location>
        <begin position="593"/>
        <end position="603"/>
    </location>
</feature>
<evidence type="ECO:0000256" key="1">
    <source>
        <dbReference type="SAM" id="MobiDB-lite"/>
    </source>
</evidence>
<feature type="compositionally biased region" description="Acidic residues" evidence="1">
    <location>
        <begin position="173"/>
        <end position="186"/>
    </location>
</feature>
<feature type="region of interest" description="Disordered" evidence="1">
    <location>
        <begin position="544"/>
        <end position="603"/>
    </location>
</feature>
<feature type="region of interest" description="Disordered" evidence="1">
    <location>
        <begin position="166"/>
        <end position="187"/>
    </location>
</feature>
<gene>
    <name evidence="2" type="ORF">Daus18300_012979</name>
</gene>
<comment type="caution">
    <text evidence="2">The sequence shown here is derived from an EMBL/GenBank/DDBJ whole genome shotgun (WGS) entry which is preliminary data.</text>
</comment>
<name>A0ABR3W133_9PEZI</name>